<evidence type="ECO:0000313" key="3">
    <source>
        <dbReference type="RefSeq" id="XP_008483164.1"/>
    </source>
</evidence>
<feature type="compositionally biased region" description="Polar residues" evidence="1">
    <location>
        <begin position="121"/>
        <end position="136"/>
    </location>
</feature>
<protein>
    <submittedName>
        <fullName evidence="3">Uncharacterized protein LOC103519855</fullName>
    </submittedName>
</protein>
<proteinExistence type="predicted"/>
<dbReference type="PaxDb" id="121845-A0A1S3DK16"/>
<dbReference type="Proteomes" id="UP000079169">
    <property type="component" value="Unplaced"/>
</dbReference>
<accession>A0A1S3DK16</accession>
<feature type="region of interest" description="Disordered" evidence="1">
    <location>
        <begin position="99"/>
        <end position="136"/>
    </location>
</feature>
<feature type="region of interest" description="Disordered" evidence="1">
    <location>
        <begin position="162"/>
        <end position="190"/>
    </location>
</feature>
<keyword evidence="2" id="KW-1185">Reference proteome</keyword>
<feature type="compositionally biased region" description="Basic and acidic residues" evidence="1">
    <location>
        <begin position="168"/>
        <end position="184"/>
    </location>
</feature>
<evidence type="ECO:0000313" key="2">
    <source>
        <dbReference type="Proteomes" id="UP000079169"/>
    </source>
</evidence>
<sequence>MPSKPKVSFAEFVESNTCETEMNVSLAQNTVIDKMRQSLSNILCFRATDSRGHKPRPRISRTQEIHDLIGSRVSLKLDCNKSDHDNNLIGSKVSLKVVKNKKSNEQDRRREYECRERRNESPINKDSPVSSVTRTSGFNQLRPARTYCDIYRNSLVKLRSGFSQISQKRPDPNKTQSAREIKDDNTDETNEELVEKDITPLSHLNLKKSVHIYEFTNEQVQKMKKKGCIKLNVKVKPEVFINDLDIIIDRSQVVAVATTASASKIEHKK</sequence>
<evidence type="ECO:0000256" key="1">
    <source>
        <dbReference type="SAM" id="MobiDB-lite"/>
    </source>
</evidence>
<organism evidence="2 3">
    <name type="scientific">Diaphorina citri</name>
    <name type="common">Asian citrus psyllid</name>
    <dbReference type="NCBI Taxonomy" id="121845"/>
    <lineage>
        <taxon>Eukaryota</taxon>
        <taxon>Metazoa</taxon>
        <taxon>Ecdysozoa</taxon>
        <taxon>Arthropoda</taxon>
        <taxon>Hexapoda</taxon>
        <taxon>Insecta</taxon>
        <taxon>Pterygota</taxon>
        <taxon>Neoptera</taxon>
        <taxon>Paraneoptera</taxon>
        <taxon>Hemiptera</taxon>
        <taxon>Sternorrhyncha</taxon>
        <taxon>Psylloidea</taxon>
        <taxon>Psyllidae</taxon>
        <taxon>Diaphorininae</taxon>
        <taxon>Diaphorina</taxon>
    </lineage>
</organism>
<dbReference type="AlphaFoldDB" id="A0A1S3DK16"/>
<feature type="compositionally biased region" description="Basic and acidic residues" evidence="1">
    <location>
        <begin position="102"/>
        <end position="120"/>
    </location>
</feature>
<dbReference type="KEGG" id="dci:103519855"/>
<gene>
    <name evidence="3" type="primary">LOC103519855</name>
</gene>
<dbReference type="GeneID" id="103519855"/>
<reference evidence="3" key="1">
    <citation type="submission" date="2025-08" db="UniProtKB">
        <authorList>
            <consortium name="RefSeq"/>
        </authorList>
    </citation>
    <scope>IDENTIFICATION</scope>
</reference>
<dbReference type="RefSeq" id="XP_008483164.1">
    <property type="nucleotide sequence ID" value="XM_008484942.2"/>
</dbReference>
<name>A0A1S3DK16_DIACI</name>